<sequence>MNVPSVRGRVVDNASASVAGATVSLRDWSGEDVAVTVTRNDGTFRVSERSKLVEVAAVGLLMWVPDPRFTVVVTSGGKAVPTTQVSGGLRFDGKGPPRSGIDVGVLKLP</sequence>
<organism evidence="1 2">
    <name type="scientific">Humisphaera borealis</name>
    <dbReference type="NCBI Taxonomy" id="2807512"/>
    <lineage>
        <taxon>Bacteria</taxon>
        <taxon>Pseudomonadati</taxon>
        <taxon>Planctomycetota</taxon>
        <taxon>Phycisphaerae</taxon>
        <taxon>Tepidisphaerales</taxon>
        <taxon>Tepidisphaeraceae</taxon>
        <taxon>Humisphaera</taxon>
    </lineage>
</organism>
<accession>A0A7M2WRB1</accession>
<dbReference type="GO" id="GO:0004180">
    <property type="term" value="F:carboxypeptidase activity"/>
    <property type="evidence" value="ECO:0007669"/>
    <property type="project" value="UniProtKB-KW"/>
</dbReference>
<keyword evidence="1" id="KW-0645">Protease</keyword>
<reference evidence="1 2" key="1">
    <citation type="submission" date="2020-10" db="EMBL/GenBank/DDBJ databases">
        <title>Wide distribution of Phycisphaera-like planctomycetes from WD2101 soil group in peatlands and genome analysis of the first cultivated representative.</title>
        <authorList>
            <person name="Dedysh S.N."/>
            <person name="Beletsky A.V."/>
            <person name="Ivanova A."/>
            <person name="Kulichevskaya I.S."/>
            <person name="Suzina N.E."/>
            <person name="Philippov D.A."/>
            <person name="Rakitin A.L."/>
            <person name="Mardanov A.V."/>
            <person name="Ravin N.V."/>
        </authorList>
    </citation>
    <scope>NUCLEOTIDE SEQUENCE [LARGE SCALE GENOMIC DNA]</scope>
    <source>
        <strain evidence="1 2">M1803</strain>
    </source>
</reference>
<proteinExistence type="predicted"/>
<keyword evidence="1" id="KW-0121">Carboxypeptidase</keyword>
<dbReference type="RefSeq" id="WP_206290592.1">
    <property type="nucleotide sequence ID" value="NZ_CP063458.1"/>
</dbReference>
<dbReference type="EMBL" id="CP063458">
    <property type="protein sequence ID" value="QOV87682.1"/>
    <property type="molecule type" value="Genomic_DNA"/>
</dbReference>
<dbReference type="Proteomes" id="UP000593765">
    <property type="component" value="Chromosome"/>
</dbReference>
<dbReference type="AlphaFoldDB" id="A0A7M2WRB1"/>
<dbReference type="InterPro" id="IPR008969">
    <property type="entry name" value="CarboxyPept-like_regulatory"/>
</dbReference>
<gene>
    <name evidence="1" type="ORF">IPV69_15460</name>
</gene>
<name>A0A7M2WRB1_9BACT</name>
<dbReference type="SUPFAM" id="SSF49464">
    <property type="entry name" value="Carboxypeptidase regulatory domain-like"/>
    <property type="match status" value="1"/>
</dbReference>
<dbReference type="KEGG" id="hbs:IPV69_15460"/>
<keyword evidence="1" id="KW-0378">Hydrolase</keyword>
<evidence type="ECO:0000313" key="1">
    <source>
        <dbReference type="EMBL" id="QOV87682.1"/>
    </source>
</evidence>
<evidence type="ECO:0000313" key="2">
    <source>
        <dbReference type="Proteomes" id="UP000593765"/>
    </source>
</evidence>
<protein>
    <submittedName>
        <fullName evidence="1">Carboxypeptidase regulatory-like domain-containing protein</fullName>
    </submittedName>
</protein>
<keyword evidence="2" id="KW-1185">Reference proteome</keyword>